<dbReference type="CDD" id="cd16469">
    <property type="entry name" value="RING-H2_RNF24-like"/>
    <property type="match status" value="1"/>
</dbReference>
<accession>A0AAQ3Q9S4</accession>
<evidence type="ECO:0000256" key="2">
    <source>
        <dbReference type="ARBA" id="ARBA00012483"/>
    </source>
</evidence>
<dbReference type="Proteomes" id="UP001327560">
    <property type="component" value="Chromosome 4"/>
</dbReference>
<dbReference type="GO" id="GO:0061630">
    <property type="term" value="F:ubiquitin protein ligase activity"/>
    <property type="evidence" value="ECO:0007669"/>
    <property type="project" value="UniProtKB-EC"/>
</dbReference>
<evidence type="ECO:0000256" key="4">
    <source>
        <dbReference type="ARBA" id="ARBA00022723"/>
    </source>
</evidence>
<dbReference type="SUPFAM" id="SSF57850">
    <property type="entry name" value="RING/U-box"/>
    <property type="match status" value="1"/>
</dbReference>
<organism evidence="11 12">
    <name type="scientific">Canna indica</name>
    <name type="common">Indian-shot</name>
    <dbReference type="NCBI Taxonomy" id="4628"/>
    <lineage>
        <taxon>Eukaryota</taxon>
        <taxon>Viridiplantae</taxon>
        <taxon>Streptophyta</taxon>
        <taxon>Embryophyta</taxon>
        <taxon>Tracheophyta</taxon>
        <taxon>Spermatophyta</taxon>
        <taxon>Magnoliopsida</taxon>
        <taxon>Liliopsida</taxon>
        <taxon>Zingiberales</taxon>
        <taxon>Cannaceae</taxon>
        <taxon>Canna</taxon>
    </lineage>
</organism>
<dbReference type="Gene3D" id="3.30.40.10">
    <property type="entry name" value="Zinc/RING finger domain, C3HC4 (zinc finger)"/>
    <property type="match status" value="1"/>
</dbReference>
<dbReference type="AlphaFoldDB" id="A0AAQ3Q9S4"/>
<feature type="region of interest" description="Disordered" evidence="9">
    <location>
        <begin position="250"/>
        <end position="273"/>
    </location>
</feature>
<evidence type="ECO:0000313" key="11">
    <source>
        <dbReference type="EMBL" id="WOL04626.1"/>
    </source>
</evidence>
<dbReference type="GO" id="GO:0008270">
    <property type="term" value="F:zinc ion binding"/>
    <property type="evidence" value="ECO:0007669"/>
    <property type="project" value="UniProtKB-KW"/>
</dbReference>
<keyword evidence="7" id="KW-0862">Zinc</keyword>
<protein>
    <recommendedName>
        <fullName evidence="2">RING-type E3 ubiquitin transferase</fullName>
        <ecNumber evidence="2">2.3.2.27</ecNumber>
    </recommendedName>
</protein>
<evidence type="ECO:0000256" key="9">
    <source>
        <dbReference type="SAM" id="MobiDB-lite"/>
    </source>
</evidence>
<evidence type="ECO:0000256" key="8">
    <source>
        <dbReference type="PROSITE-ProRule" id="PRU00175"/>
    </source>
</evidence>
<evidence type="ECO:0000259" key="10">
    <source>
        <dbReference type="PROSITE" id="PS50089"/>
    </source>
</evidence>
<proteinExistence type="predicted"/>
<evidence type="ECO:0000256" key="3">
    <source>
        <dbReference type="ARBA" id="ARBA00022679"/>
    </source>
</evidence>
<dbReference type="PANTHER" id="PTHR22937:SF65">
    <property type="entry name" value="E3 UBIQUITIN-PROTEIN LIGASE ARK2C"/>
    <property type="match status" value="1"/>
</dbReference>
<evidence type="ECO:0000256" key="7">
    <source>
        <dbReference type="ARBA" id="ARBA00022833"/>
    </source>
</evidence>
<name>A0AAQ3Q9S4_9LILI</name>
<dbReference type="InterPro" id="IPR001841">
    <property type="entry name" value="Znf_RING"/>
</dbReference>
<reference evidence="11 12" key="1">
    <citation type="submission" date="2023-10" db="EMBL/GenBank/DDBJ databases">
        <title>Chromosome-scale genome assembly provides insights into flower coloration mechanisms of Canna indica.</title>
        <authorList>
            <person name="Li C."/>
        </authorList>
    </citation>
    <scope>NUCLEOTIDE SEQUENCE [LARGE SCALE GENOMIC DNA]</scope>
    <source>
        <tissue evidence="11">Flower</tissue>
    </source>
</reference>
<keyword evidence="4" id="KW-0479">Metal-binding</keyword>
<gene>
    <name evidence="11" type="ORF">Cni_G13348</name>
</gene>
<sequence length="496" mass="55045">MQEMDPNRVWSQDDPRISSAPVKVNSMASADIATRTNDHPSSSLISAFPTGATNPGTSNTSYMSTYNGSSRNFPPNQAPNWPACYNQPIRGDAYGTIYPQIDYRRVAFKRKSPVIPQIADGTNATGYPQVGSSSNCPPYPASLEPTINPNPESWPMNTISMPSSYRNDNNIPGEGIQRNVRSRHSEGFHSQFNPAWICASRDMPYAFYPSCNTSDPRMIEQWSHFPSPIMSQGWFPTLDASSLNQRLNQPTARSNMNGSTSATNSAYPCHLNQNRNQGSLSALRCPSIQNMVSAQSGHNPSSSYVGTETSAASVIGMPVGVEAAAPARYFRPLHIIGHPSHGRNRNARDLNQRSHLIFNGHNTHTRWAPEGALVPSWSAFYDSSSLLDQHRDMRMDIDNMSYEELLALEERIGNVNTGLSEEMVSRCMVEAIYHSSHQIQQGKCTICLEEYEDSEKLGRLNCGHDFHVCCISQWLQMKNVCPICREPASSDDSKKQ</sequence>
<dbReference type="SMART" id="SM00184">
    <property type="entry name" value="RING"/>
    <property type="match status" value="1"/>
</dbReference>
<comment type="catalytic activity">
    <reaction evidence="1">
        <text>S-ubiquitinyl-[E2 ubiquitin-conjugating enzyme]-L-cysteine + [acceptor protein]-L-lysine = [E2 ubiquitin-conjugating enzyme]-L-cysteine + N(6)-ubiquitinyl-[acceptor protein]-L-lysine.</text>
        <dbReference type="EC" id="2.3.2.27"/>
    </reaction>
</comment>
<evidence type="ECO:0000256" key="5">
    <source>
        <dbReference type="ARBA" id="ARBA00022771"/>
    </source>
</evidence>
<dbReference type="InterPro" id="IPR013083">
    <property type="entry name" value="Znf_RING/FYVE/PHD"/>
</dbReference>
<dbReference type="EMBL" id="CP136893">
    <property type="protein sequence ID" value="WOL04626.1"/>
    <property type="molecule type" value="Genomic_DNA"/>
</dbReference>
<evidence type="ECO:0000256" key="6">
    <source>
        <dbReference type="ARBA" id="ARBA00022786"/>
    </source>
</evidence>
<dbReference type="PANTHER" id="PTHR22937">
    <property type="entry name" value="E3 UBIQUITIN-PROTEIN LIGASE RNF165"/>
    <property type="match status" value="1"/>
</dbReference>
<keyword evidence="3" id="KW-0808">Transferase</keyword>
<evidence type="ECO:0000256" key="1">
    <source>
        <dbReference type="ARBA" id="ARBA00000900"/>
    </source>
</evidence>
<feature type="region of interest" description="Disordered" evidence="9">
    <location>
        <begin position="1"/>
        <end position="23"/>
    </location>
</feature>
<dbReference type="EC" id="2.3.2.27" evidence="2"/>
<keyword evidence="12" id="KW-1185">Reference proteome</keyword>
<dbReference type="InterPro" id="IPR045191">
    <property type="entry name" value="MBR1/2-like"/>
</dbReference>
<feature type="domain" description="RING-type" evidence="10">
    <location>
        <begin position="444"/>
        <end position="485"/>
    </location>
</feature>
<dbReference type="PROSITE" id="PS50089">
    <property type="entry name" value="ZF_RING_2"/>
    <property type="match status" value="1"/>
</dbReference>
<keyword evidence="6" id="KW-0833">Ubl conjugation pathway</keyword>
<keyword evidence="5 8" id="KW-0863">Zinc-finger</keyword>
<dbReference type="Pfam" id="PF13639">
    <property type="entry name" value="zf-RING_2"/>
    <property type="match status" value="1"/>
</dbReference>
<evidence type="ECO:0000313" key="12">
    <source>
        <dbReference type="Proteomes" id="UP001327560"/>
    </source>
</evidence>